<proteinExistence type="predicted"/>
<protein>
    <recommendedName>
        <fullName evidence="3">Fcf2 pre-rRNA processing C-terminal domain-containing protein</fullName>
    </recommendedName>
</protein>
<dbReference type="STRING" id="1220924.W2RVR0"/>
<dbReference type="VEuPathDB" id="FungiDB:HMPREF1541_04883"/>
<dbReference type="EMBL" id="KB822720">
    <property type="protein sequence ID" value="ETN40606.1"/>
    <property type="molecule type" value="Genomic_DNA"/>
</dbReference>
<evidence type="ECO:0000313" key="5">
    <source>
        <dbReference type="Proteomes" id="UP000030752"/>
    </source>
</evidence>
<dbReference type="OrthoDB" id="427886at2759"/>
<dbReference type="GO" id="GO:0006396">
    <property type="term" value="P:RNA processing"/>
    <property type="evidence" value="ECO:0007669"/>
    <property type="project" value="TreeGrafter"/>
</dbReference>
<dbReference type="InParanoid" id="W2RVR0"/>
<dbReference type="HOGENOM" id="CLU_075129_1_0_1"/>
<name>W2RVR0_CYPE1</name>
<keyword evidence="2" id="KW-0539">Nucleus</keyword>
<dbReference type="InterPro" id="IPR039883">
    <property type="entry name" value="Fcf2/DNTTIP2"/>
</dbReference>
<keyword evidence="5" id="KW-1185">Reference proteome</keyword>
<gene>
    <name evidence="4" type="ORF">HMPREF1541_04883</name>
</gene>
<feature type="domain" description="Fcf2 pre-rRNA processing C-terminal" evidence="3">
    <location>
        <begin position="116"/>
        <end position="209"/>
    </location>
</feature>
<evidence type="ECO:0000256" key="1">
    <source>
        <dbReference type="ARBA" id="ARBA00004604"/>
    </source>
</evidence>
<dbReference type="eggNOG" id="KOG3100">
    <property type="taxonomic scope" value="Eukaryota"/>
</dbReference>
<sequence>MSLDVMESSTLSEDQIDQLLQEAEARLRSKTGTSVATHSQDELTLSLNEDKPEFAKRQPIPSLQHGLDKTSYIQDHGGVAQIRPELLASTDQQKLADQLRPVDIKGKSKKEDGPVDAGKEWFNMPLTTVTPALKRDLQLIQMRSVLDPHRHYKKMNSKKPKIPQFSQTGTIVEGPTEFYSSRINKKDRAKNFVEEAMATERDSGRFKRKYAEIQAVKTSGKKAHYKKLMAKRKKS</sequence>
<dbReference type="AlphaFoldDB" id="W2RVR0"/>
<evidence type="ECO:0000313" key="4">
    <source>
        <dbReference type="EMBL" id="ETN40606.1"/>
    </source>
</evidence>
<dbReference type="Proteomes" id="UP000030752">
    <property type="component" value="Unassembled WGS sequence"/>
</dbReference>
<reference evidence="4 5" key="1">
    <citation type="submission" date="2013-03" db="EMBL/GenBank/DDBJ databases">
        <title>The Genome Sequence of Phialophora europaea CBS 101466.</title>
        <authorList>
            <consortium name="The Broad Institute Genomics Platform"/>
            <person name="Cuomo C."/>
            <person name="de Hoog S."/>
            <person name="Gorbushina A."/>
            <person name="Walker B."/>
            <person name="Young S.K."/>
            <person name="Zeng Q."/>
            <person name="Gargeya S."/>
            <person name="Fitzgerald M."/>
            <person name="Haas B."/>
            <person name="Abouelleil A."/>
            <person name="Allen A.W."/>
            <person name="Alvarado L."/>
            <person name="Arachchi H.M."/>
            <person name="Berlin A.M."/>
            <person name="Chapman S.B."/>
            <person name="Gainer-Dewar J."/>
            <person name="Goldberg J."/>
            <person name="Griggs A."/>
            <person name="Gujja S."/>
            <person name="Hansen M."/>
            <person name="Howarth C."/>
            <person name="Imamovic A."/>
            <person name="Ireland A."/>
            <person name="Larimer J."/>
            <person name="McCowan C."/>
            <person name="Murphy C."/>
            <person name="Pearson M."/>
            <person name="Poon T.W."/>
            <person name="Priest M."/>
            <person name="Roberts A."/>
            <person name="Saif S."/>
            <person name="Shea T."/>
            <person name="Sisk P."/>
            <person name="Sykes S."/>
            <person name="Wortman J."/>
            <person name="Nusbaum C."/>
            <person name="Birren B."/>
        </authorList>
    </citation>
    <scope>NUCLEOTIDE SEQUENCE [LARGE SCALE GENOMIC DNA]</scope>
    <source>
        <strain evidence="4 5">CBS 101466</strain>
    </source>
</reference>
<dbReference type="GeneID" id="19972222"/>
<dbReference type="InterPro" id="IPR014810">
    <property type="entry name" value="Fcf2_C"/>
</dbReference>
<comment type="subcellular location">
    <subcellularLocation>
        <location evidence="1">Nucleus</location>
        <location evidence="1">Nucleolus</location>
    </subcellularLocation>
</comment>
<dbReference type="PANTHER" id="PTHR21686:SF12">
    <property type="entry name" value="DEOXYNUCLEOTIDYLTRANSFERASE TERMINAL-INTERACTING PROTEIN 2"/>
    <property type="match status" value="1"/>
</dbReference>
<organism evidence="4 5">
    <name type="scientific">Cyphellophora europaea (strain CBS 101466)</name>
    <name type="common">Phialophora europaea</name>
    <dbReference type="NCBI Taxonomy" id="1220924"/>
    <lineage>
        <taxon>Eukaryota</taxon>
        <taxon>Fungi</taxon>
        <taxon>Dikarya</taxon>
        <taxon>Ascomycota</taxon>
        <taxon>Pezizomycotina</taxon>
        <taxon>Eurotiomycetes</taxon>
        <taxon>Chaetothyriomycetidae</taxon>
        <taxon>Chaetothyriales</taxon>
        <taxon>Cyphellophoraceae</taxon>
        <taxon>Cyphellophora</taxon>
    </lineage>
</organism>
<dbReference type="Pfam" id="PF08698">
    <property type="entry name" value="Fcf2"/>
    <property type="match status" value="1"/>
</dbReference>
<dbReference type="FunCoup" id="W2RVR0">
    <property type="interactions" value="351"/>
</dbReference>
<dbReference type="PANTHER" id="PTHR21686">
    <property type="entry name" value="DEOXYNUCLEOTIDYLTRANSFERASE TERMINAL-INTERACTING PROTEIN 2"/>
    <property type="match status" value="1"/>
</dbReference>
<accession>W2RVR0</accession>
<evidence type="ECO:0000259" key="3">
    <source>
        <dbReference type="Pfam" id="PF08698"/>
    </source>
</evidence>
<evidence type="ECO:0000256" key="2">
    <source>
        <dbReference type="ARBA" id="ARBA00023242"/>
    </source>
</evidence>
<dbReference type="GO" id="GO:0003723">
    <property type="term" value="F:RNA binding"/>
    <property type="evidence" value="ECO:0007669"/>
    <property type="project" value="TreeGrafter"/>
</dbReference>
<dbReference type="RefSeq" id="XP_008717449.1">
    <property type="nucleotide sequence ID" value="XM_008719227.1"/>
</dbReference>
<dbReference type="GO" id="GO:0005730">
    <property type="term" value="C:nucleolus"/>
    <property type="evidence" value="ECO:0007669"/>
    <property type="project" value="UniProtKB-SubCell"/>
</dbReference>